<name>A0AAU8HZT2_9CAUD</name>
<reference evidence="1" key="1">
    <citation type="submission" date="2024-06" db="EMBL/GenBank/DDBJ databases">
        <title>High activity and specificity of bacteriophage cocktails against carbapenem-resistant Klebsiella pneumoniae belonging to high-risk clones CG258 and ST307.</title>
        <authorList>
            <person name="Jimenez Quiceno J."/>
            <person name="Salazar Ospina L."/>
            <person name="Tellez Carrasquilla S."/>
        </authorList>
    </citation>
    <scope>NUCLEOTIDE SEQUENCE</scope>
</reference>
<protein>
    <submittedName>
        <fullName evidence="1">Uncharacterized protein</fullName>
    </submittedName>
</protein>
<accession>A0AAU8HZT2</accession>
<dbReference type="EMBL" id="PP895363">
    <property type="protein sequence ID" value="XCI77927.1"/>
    <property type="molecule type" value="Genomic_DNA"/>
</dbReference>
<organism evidence="1">
    <name type="scientific">Klebsiella phage FKP3</name>
    <dbReference type="NCBI Taxonomy" id="3231233"/>
    <lineage>
        <taxon>Viruses</taxon>
        <taxon>Duplodnaviria</taxon>
        <taxon>Heunggongvirae</taxon>
        <taxon>Uroviricota</taxon>
        <taxon>Caudoviricetes</taxon>
        <taxon>Stephanstirmvirinae</taxon>
        <taxon>Justusliebigvirus</taxon>
    </lineage>
</organism>
<sequence length="48" mass="5486">MIYLIGWTLQTIQPTNKTPFQRGAQSALSFCLSFNDSFYRLKSLAAEK</sequence>
<proteinExistence type="predicted"/>
<evidence type="ECO:0000313" key="1">
    <source>
        <dbReference type="EMBL" id="XCI77927.1"/>
    </source>
</evidence>